<feature type="repeat" description="ANK" evidence="5">
    <location>
        <begin position="607"/>
        <end position="640"/>
    </location>
</feature>
<keyword evidence="1" id="KW-0677">Repeat</keyword>
<dbReference type="Gene3D" id="1.25.40.20">
    <property type="entry name" value="Ankyrin repeat-containing domain"/>
    <property type="match status" value="2"/>
</dbReference>
<dbReference type="PANTHER" id="PTHR24197">
    <property type="entry name" value="ANKYRIN REPEAT DOMAIN-CONTAINING PROTEIN 61"/>
    <property type="match status" value="1"/>
</dbReference>
<organism evidence="7 8">
    <name type="scientific">Daphnia pulex</name>
    <name type="common">Water flea</name>
    <dbReference type="NCBI Taxonomy" id="6669"/>
    <lineage>
        <taxon>Eukaryota</taxon>
        <taxon>Metazoa</taxon>
        <taxon>Ecdysozoa</taxon>
        <taxon>Arthropoda</taxon>
        <taxon>Crustacea</taxon>
        <taxon>Branchiopoda</taxon>
        <taxon>Diplostraca</taxon>
        <taxon>Cladocera</taxon>
        <taxon>Anomopoda</taxon>
        <taxon>Daphniidae</taxon>
        <taxon>Daphnia</taxon>
    </lineage>
</organism>
<dbReference type="AlphaFoldDB" id="E9GGA4"/>
<proteinExistence type="predicted"/>
<dbReference type="KEGG" id="dpx:DAPPUDRAFT_242283"/>
<dbReference type="InParanoid" id="E9GGA4"/>
<keyword evidence="2 5" id="KW-0040">ANK repeat</keyword>
<protein>
    <recommendedName>
        <fullName evidence="4">Ankyrin repeat domain-containing protein 54</fullName>
    </recommendedName>
</protein>
<evidence type="ECO:0000256" key="4">
    <source>
        <dbReference type="ARBA" id="ARBA00039237"/>
    </source>
</evidence>
<dbReference type="Pfam" id="PF12796">
    <property type="entry name" value="Ank_2"/>
    <property type="match status" value="1"/>
</dbReference>
<evidence type="ECO:0000256" key="1">
    <source>
        <dbReference type="ARBA" id="ARBA00022737"/>
    </source>
</evidence>
<reference evidence="7 8" key="1">
    <citation type="journal article" date="2011" name="Science">
        <title>The ecoresponsive genome of Daphnia pulex.</title>
        <authorList>
            <person name="Colbourne J.K."/>
            <person name="Pfrender M.E."/>
            <person name="Gilbert D."/>
            <person name="Thomas W.K."/>
            <person name="Tucker A."/>
            <person name="Oakley T.H."/>
            <person name="Tokishita S."/>
            <person name="Aerts A."/>
            <person name="Arnold G.J."/>
            <person name="Basu M.K."/>
            <person name="Bauer D.J."/>
            <person name="Caceres C.E."/>
            <person name="Carmel L."/>
            <person name="Casola C."/>
            <person name="Choi J.H."/>
            <person name="Detter J.C."/>
            <person name="Dong Q."/>
            <person name="Dusheyko S."/>
            <person name="Eads B.D."/>
            <person name="Frohlich T."/>
            <person name="Geiler-Samerotte K.A."/>
            <person name="Gerlach D."/>
            <person name="Hatcher P."/>
            <person name="Jogdeo S."/>
            <person name="Krijgsveld J."/>
            <person name="Kriventseva E.V."/>
            <person name="Kultz D."/>
            <person name="Laforsch C."/>
            <person name="Lindquist E."/>
            <person name="Lopez J."/>
            <person name="Manak J.R."/>
            <person name="Muller J."/>
            <person name="Pangilinan J."/>
            <person name="Patwardhan R.P."/>
            <person name="Pitluck S."/>
            <person name="Pritham E.J."/>
            <person name="Rechtsteiner A."/>
            <person name="Rho M."/>
            <person name="Rogozin I.B."/>
            <person name="Sakarya O."/>
            <person name="Salamov A."/>
            <person name="Schaack S."/>
            <person name="Shapiro H."/>
            <person name="Shiga Y."/>
            <person name="Skalitzky C."/>
            <person name="Smith Z."/>
            <person name="Souvorov A."/>
            <person name="Sung W."/>
            <person name="Tang Z."/>
            <person name="Tsuchiya D."/>
            <person name="Tu H."/>
            <person name="Vos H."/>
            <person name="Wang M."/>
            <person name="Wolf Y.I."/>
            <person name="Yamagata H."/>
            <person name="Yamada T."/>
            <person name="Ye Y."/>
            <person name="Shaw J.R."/>
            <person name="Andrews J."/>
            <person name="Crease T.J."/>
            <person name="Tang H."/>
            <person name="Lucas S.M."/>
            <person name="Robertson H.M."/>
            <person name="Bork P."/>
            <person name="Koonin E.V."/>
            <person name="Zdobnov E.M."/>
            <person name="Grigoriev I.V."/>
            <person name="Lynch M."/>
            <person name="Boore J.L."/>
        </authorList>
    </citation>
    <scope>NUCLEOTIDE SEQUENCE [LARGE SCALE GENOMIC DNA]</scope>
</reference>
<dbReference type="EMBL" id="GL732543">
    <property type="protein sequence ID" value="EFX81366.1"/>
    <property type="molecule type" value="Genomic_DNA"/>
</dbReference>
<feature type="region of interest" description="Disordered" evidence="6">
    <location>
        <begin position="471"/>
        <end position="497"/>
    </location>
</feature>
<dbReference type="PANTHER" id="PTHR24197:SF44">
    <property type="entry name" value="ANKYRIN REPEAT DOMAIN-CONTAINING PROTEIN 54"/>
    <property type="match status" value="1"/>
</dbReference>
<evidence type="ECO:0000256" key="5">
    <source>
        <dbReference type="PROSITE-ProRule" id="PRU00023"/>
    </source>
</evidence>
<name>E9GGA4_DAPPU</name>
<dbReference type="Proteomes" id="UP000000305">
    <property type="component" value="Unassembled WGS sequence"/>
</dbReference>
<evidence type="ECO:0000256" key="6">
    <source>
        <dbReference type="SAM" id="MobiDB-lite"/>
    </source>
</evidence>
<dbReference type="SMART" id="SM00248">
    <property type="entry name" value="ANK"/>
    <property type="match status" value="3"/>
</dbReference>
<dbReference type="PhylomeDB" id="E9GGA4"/>
<dbReference type="InterPro" id="IPR036770">
    <property type="entry name" value="Ankyrin_rpt-contain_sf"/>
</dbReference>
<evidence type="ECO:0000313" key="8">
    <source>
        <dbReference type="Proteomes" id="UP000000305"/>
    </source>
</evidence>
<dbReference type="SUPFAM" id="SSF48403">
    <property type="entry name" value="Ankyrin repeat"/>
    <property type="match status" value="1"/>
</dbReference>
<comment type="function">
    <text evidence="3">Plays an important role in regulating intracellular signaling events associated with erythroid terminal differentiation.</text>
</comment>
<dbReference type="HOGENOM" id="CLU_023481_0_0_1"/>
<dbReference type="Pfam" id="PF00023">
    <property type="entry name" value="Ank"/>
    <property type="match status" value="1"/>
</dbReference>
<feature type="region of interest" description="Disordered" evidence="6">
    <location>
        <begin position="542"/>
        <end position="563"/>
    </location>
</feature>
<keyword evidence="8" id="KW-1185">Reference proteome</keyword>
<sequence>MESRANVEMVWRKVWKRFWYYDWNTGSGLVKKWRRVMKQVLKNYSPPSSYPHPATNPQLITYADCEAFFESVTRGSREDLIKTLNIHGPKVTTELSKSYNEHGQTPLLVAIRRGNLDMVKFLVGKLGVPIEQIGRMVWNGVEYLDVPALYAAIVCGELDIAAYLLSMEVESDQQTAQMIESIVSSPNGRQEKINILELMGAVNFYFYETHPAPQNGLMYWRAATHLRQSTVDGEPDLIPKTILPSDAYGSAFGLTSEFTTLEQLEQLSRLELFTQAVLVSQRVLDMVRPGVHIFNLTFLSQWASMCSFRQGQSGRAIHILTLVLQQSQSLEWKGLKTSRIINWALDIMLSSITNLQENPEQEEFPFASLMATFDFATQYMAHLQENPRQQKIDPSTRLGLASFIVGLIYWAHELVPQWSVVDRQQFQRSLSLFIAKDHRWGNANQNLLHAICHLESTSHTFAEIHELMDRDSDDMGSSDLDETSDLNHGEFENNSDTVNDLLDSNDDLIHDPAGGSQFDFDIICALKDEDSFSDYSDDNSVSGCSSCGHGNDEVMSADESDDEDFELIRDYRDEDDESDDDPDEDFQLSVTEWILRLGADPNAADSHGATPLHLVALNRGSVAQAQLLLEYGAHIDQTDNRSTTPLMLFQEWQSLLSQEWPDRIIDRDEDNELNLHLLIRDALTLPLSCLATRVLRQSGIPFDDAEKVPPTLQTFIRRH</sequence>
<dbReference type="PROSITE" id="PS50297">
    <property type="entry name" value="ANK_REP_REGION"/>
    <property type="match status" value="2"/>
</dbReference>
<feature type="compositionally biased region" description="Acidic residues" evidence="6">
    <location>
        <begin position="471"/>
        <end position="484"/>
    </location>
</feature>
<dbReference type="OrthoDB" id="6370255at2759"/>
<dbReference type="STRING" id="6669.E9GGA4"/>
<feature type="repeat" description="ANK" evidence="5">
    <location>
        <begin position="102"/>
        <end position="123"/>
    </location>
</feature>
<evidence type="ECO:0000256" key="3">
    <source>
        <dbReference type="ARBA" id="ARBA00037385"/>
    </source>
</evidence>
<gene>
    <name evidence="7" type="ORF">DAPPUDRAFT_242283</name>
</gene>
<dbReference type="PROSITE" id="PS50088">
    <property type="entry name" value="ANK_REPEAT"/>
    <property type="match status" value="2"/>
</dbReference>
<evidence type="ECO:0000313" key="7">
    <source>
        <dbReference type="EMBL" id="EFX81366.1"/>
    </source>
</evidence>
<accession>E9GGA4</accession>
<dbReference type="InterPro" id="IPR002110">
    <property type="entry name" value="Ankyrin_rpt"/>
</dbReference>
<evidence type="ECO:0000256" key="2">
    <source>
        <dbReference type="ARBA" id="ARBA00023043"/>
    </source>
</evidence>